<feature type="compositionally biased region" description="Basic residues" evidence="1">
    <location>
        <begin position="72"/>
        <end position="81"/>
    </location>
</feature>
<feature type="compositionally biased region" description="Basic and acidic residues" evidence="1">
    <location>
        <begin position="447"/>
        <end position="460"/>
    </location>
</feature>
<feature type="region of interest" description="Disordered" evidence="1">
    <location>
        <begin position="509"/>
        <end position="644"/>
    </location>
</feature>
<keyword evidence="3" id="KW-1185">Reference proteome</keyword>
<sequence length="1187" mass="129780">MTRSPPAPASRTPQTAPPNRRASKPAPMNNPFTNVRSSPSAAAAGPGKAIRKKSRSGGFEGAADEDDETYRKGPHTLRKRTKIDYSAADFEDELPEIAIPAPRTATRKRRADSEVADDDYFTPLSQKRRATSRDFSVASLPAARRRTPARKNIVEQQQSFYSQPSDEDIVKDTIEVVGDSSDLVSSDDASEHEEDEHDISGRLSLPEKHDHHSSPTQRKTKGINRLISPVEQNAIEQQHEEQSFHAQHVSAAAAAAAEHMDSGPVIAHPQPIRVNHVSIFNDTAPAQEPRPIPTHREDLVEDFSFQPKREASSPVRPTATALHQAVEPETAEAATGQQVVLGSQENSAPAVVADNSDTTAAAPIITLNEVAIIAQSPEQISDSITEPVINGEAVNGHVDATENKPSPREQPPSPEPAAEADQVKAHESFTSQPEEALPVQDQMDVDAPEKTVTEMQKDTPVEQPDAAHSPEEAPKEPEIKEPEEKKPQYPWSYLTPYISGEFVTHSTFPVTVEAPAPTSNPDGLDANGETENAEENAEVADANVDGPQADGEGDEDGNADADGEVEDVNAEDANRVTGQEEEHHPDSQAQQLSQESRYNSEVPTPALTPRQGSPALPSTAITGTNTPSLAGPRQRLRKQYPYKKVRDPSEYMEFLKDTKKLSYEELWDLLAEANDALLTWQEEYKECTKIVDDQENAQRRQIQDAAFEKKTSDLNAFNKVESYIEKDFDVQGYRATIKEKDAGVLEQRWQDRVMASVYGFEYDPHPNKIGNQDPDTQKDGGGEGRQLRSQPQASAKAAEGDGVIVSGKRARNPPKPFEGVVQEDRSATPGGNKPGPKRRGRAAAADRFSTSFTQDEPEAEPEPQTISPAKPGRKRGPRGKRVVIESEPNTPAPEQDAIAPPPPEPEPQEPPKRKRGRQPKAKPVDEPAPEPEERTPKRGRAAKRQSNGHVPPPETTDESRPTSSSSNATISDDGSTYGLRQNKRQRNWREEADVDEEAVEAMQPQKRPRIRLNRKQSTADPTPQKSVSERILADINDFQSAPTPEVSSLFVTFKLIGKDQWSVKGAATPRQTSTDESEYNLSTPKPMPVSAPASAKSSAPPSQAGGEEKDYSTMTKSEKMSASMKKRWLNGSMQGAVNKRKATLAAKKAAAAAAEAQQVQQAQVAQQKTMQFQHHTGILPMPPNHGQ</sequence>
<dbReference type="RefSeq" id="XP_038741972.1">
    <property type="nucleotide sequence ID" value="XM_038892723.1"/>
</dbReference>
<feature type="compositionally biased region" description="Low complexity" evidence="1">
    <location>
        <begin position="37"/>
        <end position="47"/>
    </location>
</feature>
<comment type="caution">
    <text evidence="2">The sequence shown here is derived from an EMBL/GenBank/DDBJ whole genome shotgun (WGS) entry which is preliminary data.</text>
</comment>
<evidence type="ECO:0000313" key="2">
    <source>
        <dbReference type="EMBL" id="KAF9872511.1"/>
    </source>
</evidence>
<feature type="compositionally biased region" description="Acidic residues" evidence="1">
    <location>
        <begin position="188"/>
        <end position="197"/>
    </location>
</feature>
<reference evidence="2" key="2">
    <citation type="submission" date="2020-11" db="EMBL/GenBank/DDBJ databases">
        <title>Whole genome sequencing of Colletotrichum sp.</title>
        <authorList>
            <person name="Li H."/>
        </authorList>
    </citation>
    <scope>NUCLEOTIDE SEQUENCE</scope>
    <source>
        <strain evidence="2">CkLH20</strain>
    </source>
</reference>
<organism evidence="2 3">
    <name type="scientific">Colletotrichum karsti</name>
    <dbReference type="NCBI Taxonomy" id="1095194"/>
    <lineage>
        <taxon>Eukaryota</taxon>
        <taxon>Fungi</taxon>
        <taxon>Dikarya</taxon>
        <taxon>Ascomycota</taxon>
        <taxon>Pezizomycotina</taxon>
        <taxon>Sordariomycetes</taxon>
        <taxon>Hypocreomycetidae</taxon>
        <taxon>Glomerellales</taxon>
        <taxon>Glomerellaceae</taxon>
        <taxon>Colletotrichum</taxon>
        <taxon>Colletotrichum boninense species complex</taxon>
    </lineage>
</organism>
<evidence type="ECO:0000256" key="1">
    <source>
        <dbReference type="SAM" id="MobiDB-lite"/>
    </source>
</evidence>
<dbReference type="GeneID" id="62165797"/>
<feature type="compositionally biased region" description="Basic residues" evidence="1">
    <location>
        <begin position="634"/>
        <end position="643"/>
    </location>
</feature>
<protein>
    <submittedName>
        <fullName evidence="2">Uncharacterized protein</fullName>
    </submittedName>
</protein>
<feature type="compositionally biased region" description="Basic and acidic residues" evidence="1">
    <location>
        <begin position="775"/>
        <end position="786"/>
    </location>
</feature>
<feature type="compositionally biased region" description="Basic and acidic residues" evidence="1">
    <location>
        <begin position="1106"/>
        <end position="1119"/>
    </location>
</feature>
<dbReference type="Proteomes" id="UP000781932">
    <property type="component" value="Unassembled WGS sequence"/>
</dbReference>
<feature type="region of interest" description="Disordered" evidence="1">
    <location>
        <begin position="1"/>
        <end position="223"/>
    </location>
</feature>
<feature type="compositionally biased region" description="Polar residues" evidence="1">
    <location>
        <begin position="154"/>
        <end position="164"/>
    </location>
</feature>
<accession>A0A9P6I1W5</accession>
<name>A0A9P6I1W5_9PEZI</name>
<feature type="compositionally biased region" description="Basic residues" evidence="1">
    <location>
        <begin position="871"/>
        <end position="881"/>
    </location>
</feature>
<feature type="region of interest" description="Disordered" evidence="1">
    <location>
        <begin position="763"/>
        <end position="1028"/>
    </location>
</feature>
<feature type="compositionally biased region" description="Polar residues" evidence="1">
    <location>
        <begin position="587"/>
        <end position="602"/>
    </location>
</feature>
<reference evidence="2" key="1">
    <citation type="submission" date="2020-03" db="EMBL/GenBank/DDBJ databases">
        <authorList>
            <person name="He L."/>
        </authorList>
    </citation>
    <scope>NUCLEOTIDE SEQUENCE</scope>
    <source>
        <strain evidence="2">CkLH20</strain>
    </source>
</reference>
<feature type="compositionally biased region" description="Acidic residues" evidence="1">
    <location>
        <begin position="551"/>
        <end position="570"/>
    </location>
</feature>
<feature type="compositionally biased region" description="Polar residues" evidence="1">
    <location>
        <begin position="1015"/>
        <end position="1026"/>
    </location>
</feature>
<feature type="compositionally biased region" description="Basic and acidic residues" evidence="1">
    <location>
        <begin position="468"/>
        <end position="487"/>
    </location>
</feature>
<dbReference type="AlphaFoldDB" id="A0A9P6I1W5"/>
<dbReference type="EMBL" id="JAATWM020000037">
    <property type="protein sequence ID" value="KAF9872511.1"/>
    <property type="molecule type" value="Genomic_DNA"/>
</dbReference>
<feature type="compositionally biased region" description="Polar residues" evidence="1">
    <location>
        <begin position="961"/>
        <end position="974"/>
    </location>
</feature>
<feature type="compositionally biased region" description="Low complexity" evidence="1">
    <location>
        <begin position="1088"/>
        <end position="1104"/>
    </location>
</feature>
<feature type="compositionally biased region" description="Polar residues" evidence="1">
    <location>
        <begin position="1069"/>
        <end position="1083"/>
    </location>
</feature>
<feature type="compositionally biased region" description="Low complexity" evidence="1">
    <location>
        <begin position="176"/>
        <end position="187"/>
    </location>
</feature>
<dbReference type="OrthoDB" id="4115400at2759"/>
<feature type="region of interest" description="Disordered" evidence="1">
    <location>
        <begin position="1061"/>
        <end position="1124"/>
    </location>
</feature>
<proteinExistence type="predicted"/>
<feature type="compositionally biased region" description="Basic and acidic residues" evidence="1">
    <location>
        <begin position="572"/>
        <end position="586"/>
    </location>
</feature>
<gene>
    <name evidence="2" type="ORF">CkaCkLH20_10008</name>
</gene>
<feature type="region of interest" description="Disordered" evidence="1">
    <location>
        <begin position="1167"/>
        <end position="1187"/>
    </location>
</feature>
<feature type="region of interest" description="Disordered" evidence="1">
    <location>
        <begin position="397"/>
        <end position="491"/>
    </location>
</feature>
<feature type="compositionally biased region" description="Polar residues" evidence="1">
    <location>
        <begin position="619"/>
        <end position="628"/>
    </location>
</feature>
<evidence type="ECO:0000313" key="3">
    <source>
        <dbReference type="Proteomes" id="UP000781932"/>
    </source>
</evidence>